<evidence type="ECO:0000313" key="2">
    <source>
        <dbReference type="Proteomes" id="UP000823775"/>
    </source>
</evidence>
<reference evidence="1 2" key="1">
    <citation type="journal article" date="2021" name="BMC Genomics">
        <title>Datura genome reveals duplications of psychoactive alkaloid biosynthetic genes and high mutation rate following tissue culture.</title>
        <authorList>
            <person name="Rajewski A."/>
            <person name="Carter-House D."/>
            <person name="Stajich J."/>
            <person name="Litt A."/>
        </authorList>
    </citation>
    <scope>NUCLEOTIDE SEQUENCE [LARGE SCALE GENOMIC DNA]</scope>
    <source>
        <strain evidence="1">AR-01</strain>
    </source>
</reference>
<name>A0ABS8SNV2_DATST</name>
<protein>
    <submittedName>
        <fullName evidence="1">Uncharacterized protein</fullName>
    </submittedName>
</protein>
<sequence>MSHRFVIAIRKKASDQTNKLIAHSCDVENLKSAMSVLQAELEADLALAGEVRHKDEMEKARLEAMITADRYATELDKNWVALKTLHEIQDHKNIDLPLAVAKAEAAANVAR</sequence>
<keyword evidence="2" id="KW-1185">Reference proteome</keyword>
<evidence type="ECO:0000313" key="1">
    <source>
        <dbReference type="EMBL" id="MCD7460546.1"/>
    </source>
</evidence>
<organism evidence="1 2">
    <name type="scientific">Datura stramonium</name>
    <name type="common">Jimsonweed</name>
    <name type="synonym">Common thornapple</name>
    <dbReference type="NCBI Taxonomy" id="4076"/>
    <lineage>
        <taxon>Eukaryota</taxon>
        <taxon>Viridiplantae</taxon>
        <taxon>Streptophyta</taxon>
        <taxon>Embryophyta</taxon>
        <taxon>Tracheophyta</taxon>
        <taxon>Spermatophyta</taxon>
        <taxon>Magnoliopsida</taxon>
        <taxon>eudicotyledons</taxon>
        <taxon>Gunneridae</taxon>
        <taxon>Pentapetalae</taxon>
        <taxon>asterids</taxon>
        <taxon>lamiids</taxon>
        <taxon>Solanales</taxon>
        <taxon>Solanaceae</taxon>
        <taxon>Solanoideae</taxon>
        <taxon>Datureae</taxon>
        <taxon>Datura</taxon>
    </lineage>
</organism>
<gene>
    <name evidence="1" type="ORF">HAX54_043759</name>
</gene>
<proteinExistence type="predicted"/>
<comment type="caution">
    <text evidence="1">The sequence shown here is derived from an EMBL/GenBank/DDBJ whole genome shotgun (WGS) entry which is preliminary data.</text>
</comment>
<accession>A0ABS8SNV2</accession>
<dbReference type="Proteomes" id="UP000823775">
    <property type="component" value="Unassembled WGS sequence"/>
</dbReference>
<dbReference type="EMBL" id="JACEIK010000659">
    <property type="protein sequence ID" value="MCD7460546.1"/>
    <property type="molecule type" value="Genomic_DNA"/>
</dbReference>